<dbReference type="Pfam" id="PF02575">
    <property type="entry name" value="YbaB_DNA_bd"/>
    <property type="match status" value="1"/>
</dbReference>
<dbReference type="Gene3D" id="3.30.1310.10">
    <property type="entry name" value="Nucleoid-associated protein YbaB-like domain"/>
    <property type="match status" value="1"/>
</dbReference>
<dbReference type="AlphaFoldDB" id="A0A4Q9HMA8"/>
<gene>
    <name evidence="2" type="ORF">EYS09_34865</name>
</gene>
<dbReference type="InterPro" id="IPR004401">
    <property type="entry name" value="YbaB/EbfC"/>
</dbReference>
<feature type="region of interest" description="Disordered" evidence="1">
    <location>
        <begin position="1"/>
        <end position="26"/>
    </location>
</feature>
<feature type="compositionally biased region" description="Basic and acidic residues" evidence="1">
    <location>
        <begin position="1"/>
        <end position="12"/>
    </location>
</feature>
<evidence type="ECO:0000256" key="1">
    <source>
        <dbReference type="SAM" id="MobiDB-lite"/>
    </source>
</evidence>
<dbReference type="SUPFAM" id="SSF82607">
    <property type="entry name" value="YbaB-like"/>
    <property type="match status" value="1"/>
</dbReference>
<dbReference type="InterPro" id="IPR036894">
    <property type="entry name" value="YbaB-like_sf"/>
</dbReference>
<dbReference type="RefSeq" id="WP_131126220.1">
    <property type="nucleotide sequence ID" value="NZ_SIXH01000584.1"/>
</dbReference>
<keyword evidence="2" id="KW-0238">DNA-binding</keyword>
<proteinExistence type="predicted"/>
<comment type="caution">
    <text evidence="2">The sequence shown here is derived from an EMBL/GenBank/DDBJ whole genome shotgun (WGS) entry which is preliminary data.</text>
</comment>
<dbReference type="GO" id="GO:0003677">
    <property type="term" value="F:DNA binding"/>
    <property type="evidence" value="ECO:0007669"/>
    <property type="project" value="UniProtKB-KW"/>
</dbReference>
<accession>A0A4Q9HMA8</accession>
<evidence type="ECO:0000313" key="3">
    <source>
        <dbReference type="Proteomes" id="UP000292452"/>
    </source>
</evidence>
<evidence type="ECO:0000313" key="2">
    <source>
        <dbReference type="EMBL" id="TBO55130.1"/>
    </source>
</evidence>
<reference evidence="2 3" key="1">
    <citation type="submission" date="2019-02" db="EMBL/GenBank/DDBJ databases">
        <title>Draft Genome Sequence of Streptomyces sp. AM-2504, identified by 16S rRNA comparative analysis as a Streptomyces Kasugaensis strain.</title>
        <authorList>
            <person name="Napolioni V."/>
            <person name="Giuliodori A.M."/>
            <person name="Spurio R."/>
            <person name="Fabbretti A."/>
        </authorList>
    </citation>
    <scope>NUCLEOTIDE SEQUENCE [LARGE SCALE GENOMIC DNA]</scope>
    <source>
        <strain evidence="2 3">AM-2504</strain>
    </source>
</reference>
<dbReference type="EMBL" id="SIXH01000584">
    <property type="protein sequence ID" value="TBO55130.1"/>
    <property type="molecule type" value="Genomic_DNA"/>
</dbReference>
<organism evidence="2 3">
    <name type="scientific">Streptomyces kasugaensis</name>
    <dbReference type="NCBI Taxonomy" id="1946"/>
    <lineage>
        <taxon>Bacteria</taxon>
        <taxon>Bacillati</taxon>
        <taxon>Actinomycetota</taxon>
        <taxon>Actinomycetes</taxon>
        <taxon>Kitasatosporales</taxon>
        <taxon>Streptomycetaceae</taxon>
        <taxon>Streptomyces</taxon>
    </lineage>
</organism>
<sequence length="120" mass="12692">MVQLEQAREQAHRTQQALAEVSATATSRDRMVSATVDAQGAVTGLKFHSTRYRSMAAAELSAALLDTIRQAQDEATAQVSQLLQPVMPGGLDLGDVLGGRGDLSEMLDAFTHGSLPGQRG</sequence>
<dbReference type="Proteomes" id="UP000292452">
    <property type="component" value="Unassembled WGS sequence"/>
</dbReference>
<name>A0A4Q9HMA8_STRKA</name>
<protein>
    <submittedName>
        <fullName evidence="2">YbaB/EbfC family DNA-binding protein</fullName>
    </submittedName>
</protein>
<keyword evidence="3" id="KW-1185">Reference proteome</keyword>